<sequence>MLYKASVNKVRITWRGRRPSVAGAPVICAAFTPAPRGRDLTCSPKNAAIEFKNLLVDSPTASLGLDSLWRENDKALSPLVAQYIGLSRLRGAGREAGAYFAFGLFSQRDFI</sequence>
<keyword evidence="2" id="KW-1185">Reference proteome</keyword>
<accession>A0A4C1UVD8</accession>
<dbReference type="AlphaFoldDB" id="A0A4C1UVD8"/>
<comment type="caution">
    <text evidence="1">The sequence shown here is derived from an EMBL/GenBank/DDBJ whole genome shotgun (WGS) entry which is preliminary data.</text>
</comment>
<dbReference type="Proteomes" id="UP000299102">
    <property type="component" value="Unassembled WGS sequence"/>
</dbReference>
<protein>
    <submittedName>
        <fullName evidence="1">Uncharacterized protein</fullName>
    </submittedName>
</protein>
<reference evidence="1 2" key="1">
    <citation type="journal article" date="2019" name="Commun. Biol.">
        <title>The bagworm genome reveals a unique fibroin gene that provides high tensile strength.</title>
        <authorList>
            <person name="Kono N."/>
            <person name="Nakamura H."/>
            <person name="Ohtoshi R."/>
            <person name="Tomita M."/>
            <person name="Numata K."/>
            <person name="Arakawa K."/>
        </authorList>
    </citation>
    <scope>NUCLEOTIDE SEQUENCE [LARGE SCALE GENOMIC DNA]</scope>
</reference>
<evidence type="ECO:0000313" key="2">
    <source>
        <dbReference type="Proteomes" id="UP000299102"/>
    </source>
</evidence>
<evidence type="ECO:0000313" key="1">
    <source>
        <dbReference type="EMBL" id="GBP30259.1"/>
    </source>
</evidence>
<gene>
    <name evidence="1" type="ORF">EVAR_94570_1</name>
</gene>
<organism evidence="1 2">
    <name type="scientific">Eumeta variegata</name>
    <name type="common">Bagworm moth</name>
    <name type="synonym">Eumeta japonica</name>
    <dbReference type="NCBI Taxonomy" id="151549"/>
    <lineage>
        <taxon>Eukaryota</taxon>
        <taxon>Metazoa</taxon>
        <taxon>Ecdysozoa</taxon>
        <taxon>Arthropoda</taxon>
        <taxon>Hexapoda</taxon>
        <taxon>Insecta</taxon>
        <taxon>Pterygota</taxon>
        <taxon>Neoptera</taxon>
        <taxon>Endopterygota</taxon>
        <taxon>Lepidoptera</taxon>
        <taxon>Glossata</taxon>
        <taxon>Ditrysia</taxon>
        <taxon>Tineoidea</taxon>
        <taxon>Psychidae</taxon>
        <taxon>Oiketicinae</taxon>
        <taxon>Eumeta</taxon>
    </lineage>
</organism>
<name>A0A4C1UVD8_EUMVA</name>
<dbReference type="EMBL" id="BGZK01000230">
    <property type="protein sequence ID" value="GBP30259.1"/>
    <property type="molecule type" value="Genomic_DNA"/>
</dbReference>
<proteinExistence type="predicted"/>